<dbReference type="EMBL" id="PIPM01000001">
    <property type="protein sequence ID" value="RUO36644.1"/>
    <property type="molecule type" value="Genomic_DNA"/>
</dbReference>
<protein>
    <recommendedName>
        <fullName evidence="1">ABC-type transport auxiliary lipoprotein component domain-containing protein</fullName>
    </recommendedName>
</protein>
<feature type="domain" description="ABC-type transport auxiliary lipoprotein component" evidence="1">
    <location>
        <begin position="35"/>
        <end position="191"/>
    </location>
</feature>
<evidence type="ECO:0000259" key="1">
    <source>
        <dbReference type="Pfam" id="PF03886"/>
    </source>
</evidence>
<dbReference type="AlphaFoldDB" id="A0A432WSB5"/>
<gene>
    <name evidence="2" type="ORF">CWE11_02195</name>
</gene>
<dbReference type="Gene3D" id="3.40.50.10610">
    <property type="entry name" value="ABC-type transport auxiliary lipoprotein component"/>
    <property type="match status" value="1"/>
</dbReference>
<dbReference type="OrthoDB" id="5795476at2"/>
<reference evidence="2 3" key="1">
    <citation type="journal article" date="2011" name="Front. Microbiol.">
        <title>Genomic signatures of strain selection and enhancement in Bacillus atrophaeus var. globigii, a historical biowarfare simulant.</title>
        <authorList>
            <person name="Gibbons H.S."/>
            <person name="Broomall S.M."/>
            <person name="McNew L.A."/>
            <person name="Daligault H."/>
            <person name="Chapman C."/>
            <person name="Bruce D."/>
            <person name="Karavis M."/>
            <person name="Krepps M."/>
            <person name="McGregor P.A."/>
            <person name="Hong C."/>
            <person name="Park K.H."/>
            <person name="Akmal A."/>
            <person name="Feldman A."/>
            <person name="Lin J.S."/>
            <person name="Chang W.E."/>
            <person name="Higgs B.W."/>
            <person name="Demirev P."/>
            <person name="Lindquist J."/>
            <person name="Liem A."/>
            <person name="Fochler E."/>
            <person name="Read T.D."/>
            <person name="Tapia R."/>
            <person name="Johnson S."/>
            <person name="Bishop-Lilly K.A."/>
            <person name="Detter C."/>
            <person name="Han C."/>
            <person name="Sozhamannan S."/>
            <person name="Rosenzweig C.N."/>
            <person name="Skowronski E.W."/>
        </authorList>
    </citation>
    <scope>NUCLEOTIDE SEQUENCE [LARGE SCALE GENOMIC DNA]</scope>
    <source>
        <strain evidence="2 3">GYP-17</strain>
    </source>
</reference>
<proteinExistence type="predicted"/>
<dbReference type="RefSeq" id="WP_126775953.1">
    <property type="nucleotide sequence ID" value="NZ_PIPM01000001.1"/>
</dbReference>
<dbReference type="SUPFAM" id="SSF159594">
    <property type="entry name" value="XCC0632-like"/>
    <property type="match status" value="1"/>
</dbReference>
<keyword evidence="3" id="KW-1185">Reference proteome</keyword>
<accession>A0A432WSB5</accession>
<organism evidence="2 3">
    <name type="scientific">Aliidiomarina sanyensis</name>
    <dbReference type="NCBI Taxonomy" id="1249555"/>
    <lineage>
        <taxon>Bacteria</taxon>
        <taxon>Pseudomonadati</taxon>
        <taxon>Pseudomonadota</taxon>
        <taxon>Gammaproteobacteria</taxon>
        <taxon>Alteromonadales</taxon>
        <taxon>Idiomarinaceae</taxon>
        <taxon>Aliidiomarina</taxon>
    </lineage>
</organism>
<sequence length="202" mass="22492">MITIPHLRGFVTALLGCTLLVGCTVIPKAESVTSYRLTPASVSEPAQSDEIVRSIRIQRPNASDLLTGDRILRVEQDGSYAAYAGVRWNNTLPILWRDWLLDSLWRDARFAEVTADVDQARVRHVVTGTLRAMHIEQGYAVVRYDVQLMRHDTRAITSEQSFSARVPLEASGASNATRALGNAANQVNAEVRDWLHREILAL</sequence>
<dbReference type="InterPro" id="IPR005586">
    <property type="entry name" value="ABC_trans_aux"/>
</dbReference>
<evidence type="ECO:0000313" key="3">
    <source>
        <dbReference type="Proteomes" id="UP000288405"/>
    </source>
</evidence>
<dbReference type="Pfam" id="PF03886">
    <property type="entry name" value="ABC_trans_aux"/>
    <property type="match status" value="1"/>
</dbReference>
<name>A0A432WSB5_9GAMM</name>
<comment type="caution">
    <text evidence="2">The sequence shown here is derived from an EMBL/GenBank/DDBJ whole genome shotgun (WGS) entry which is preliminary data.</text>
</comment>
<evidence type="ECO:0000313" key="2">
    <source>
        <dbReference type="EMBL" id="RUO36644.1"/>
    </source>
</evidence>
<dbReference type="Proteomes" id="UP000288405">
    <property type="component" value="Unassembled WGS sequence"/>
</dbReference>